<dbReference type="SMART" id="SM00283">
    <property type="entry name" value="MA"/>
    <property type="match status" value="1"/>
</dbReference>
<dbReference type="Pfam" id="PF02743">
    <property type="entry name" value="dCache_1"/>
    <property type="match status" value="1"/>
</dbReference>
<dbReference type="InterPro" id="IPR003660">
    <property type="entry name" value="HAMP_dom"/>
</dbReference>
<evidence type="ECO:0000313" key="13">
    <source>
        <dbReference type="EMBL" id="CDX00552.1"/>
    </source>
</evidence>
<dbReference type="SMART" id="SM00304">
    <property type="entry name" value="HAMP"/>
    <property type="match status" value="1"/>
</dbReference>
<keyword evidence="7 9" id="KW-0807">Transducer</keyword>
<evidence type="ECO:0000259" key="12">
    <source>
        <dbReference type="PROSITE" id="PS50885"/>
    </source>
</evidence>
<dbReference type="Pfam" id="PF00672">
    <property type="entry name" value="HAMP"/>
    <property type="match status" value="1"/>
</dbReference>
<feature type="transmembrane region" description="Helical" evidence="10">
    <location>
        <begin position="6"/>
        <end position="27"/>
    </location>
</feature>
<comment type="similarity">
    <text evidence="8">Belongs to the methyl-accepting chemotaxis (MCP) protein family.</text>
</comment>
<dbReference type="CDD" id="cd06225">
    <property type="entry name" value="HAMP"/>
    <property type="match status" value="1"/>
</dbReference>
<evidence type="ECO:0000256" key="4">
    <source>
        <dbReference type="ARBA" id="ARBA00022692"/>
    </source>
</evidence>
<evidence type="ECO:0000256" key="1">
    <source>
        <dbReference type="ARBA" id="ARBA00004651"/>
    </source>
</evidence>
<protein>
    <submittedName>
        <fullName evidence="13">Methyl-accepting chemotaxis protein McpB</fullName>
    </submittedName>
</protein>
<dbReference type="AlphaFoldDB" id="A0A098AWP8"/>
<dbReference type="PANTHER" id="PTHR32089:SF112">
    <property type="entry name" value="LYSOZYME-LIKE PROTEIN-RELATED"/>
    <property type="match status" value="1"/>
</dbReference>
<dbReference type="EMBL" id="LK996017">
    <property type="protein sequence ID" value="CDX00552.1"/>
    <property type="molecule type" value="Genomic_DNA"/>
</dbReference>
<sequence>MLKSLATKFVFLISILLIIVCGSLGFISNHFSSQAVLKEVNQSLEIVSRETALGLKNDLERQLGLLELLANLEAIKDPEVPAEEKVRVLKSEIQRAGYIDLGIADLEGNLINGQGVAGVNIADQDYFKEAIAGKAVASDPKTSKVDDSVITAYAVPVKHGSQIIGALIATRDGYELSRFTQSIELGGSRAVFVINGQGTAIANADLEKVKTMDNIFKNAEKDSGLADFAALQKKMVARESGVGSYTYGGIKKYTGYAPVEGTTWSLAVTAPQKEVMAGIDNLRKILIICSFAFFLIGIVAAYGFTRNIVGPLNRLVDKIQEVAKGNLAVEDVEVKSRDEVGLVGDALNTMLGSLRDLVNTAGDLAEQVAASSQELTTGAEQQAKAASEVANTITNLALGAENQGKSVDEITASVEESSATIEQLAVNSNRVAQQTKEAATASSQGQKSALRAVEQMKNIGEVSVKVQSAVDRLAVSSQEISEINDVISGIAEQTNLLALNAAIEAARAGEQGRGFAVVAEEVRKLAEQSQAAAKQIAQRITLNQSHITDAVTAIELSSEDIQAGIEVVNTAGGAFEDIDTLMSMVSSQVAEISTAIQQLAQGSQSIVQAVRSLESITKENMNTSQTVSAATEEQTASIEEIAASSQNLAAMAESLQVSLSKFTV</sequence>
<evidence type="ECO:0000256" key="7">
    <source>
        <dbReference type="ARBA" id="ARBA00023224"/>
    </source>
</evidence>
<dbReference type="CDD" id="cd12912">
    <property type="entry name" value="PDC2_MCP_like"/>
    <property type="match status" value="1"/>
</dbReference>
<evidence type="ECO:0000256" key="2">
    <source>
        <dbReference type="ARBA" id="ARBA00022475"/>
    </source>
</evidence>
<evidence type="ECO:0000259" key="11">
    <source>
        <dbReference type="PROSITE" id="PS50111"/>
    </source>
</evidence>
<feature type="transmembrane region" description="Helical" evidence="10">
    <location>
        <begin position="285"/>
        <end position="304"/>
    </location>
</feature>
<gene>
    <name evidence="13" type="ORF">DPCES_0665</name>
</gene>
<evidence type="ECO:0000256" key="9">
    <source>
        <dbReference type="PROSITE-ProRule" id="PRU00284"/>
    </source>
</evidence>
<dbReference type="InterPro" id="IPR004089">
    <property type="entry name" value="MCPsignal_dom"/>
</dbReference>
<dbReference type="Gene3D" id="3.30.450.20">
    <property type="entry name" value="PAS domain"/>
    <property type="match status" value="1"/>
</dbReference>
<dbReference type="InterPro" id="IPR033479">
    <property type="entry name" value="dCache_1"/>
</dbReference>
<reference evidence="13" key="1">
    <citation type="submission" date="2014-07" db="EMBL/GenBank/DDBJ databases">
        <authorList>
            <person name="Hornung V.Bastian."/>
        </authorList>
    </citation>
    <scope>NUCLEOTIDE SEQUENCE</scope>
    <source>
        <strain evidence="13">PCE-S</strain>
    </source>
</reference>
<dbReference type="GO" id="GO:0006935">
    <property type="term" value="P:chemotaxis"/>
    <property type="evidence" value="ECO:0007669"/>
    <property type="project" value="UniProtKB-KW"/>
</dbReference>
<dbReference type="PATRIC" id="fig|49338.4.peg.713"/>
<keyword evidence="4 10" id="KW-0812">Transmembrane</keyword>
<dbReference type="Pfam" id="PF00015">
    <property type="entry name" value="MCPsignal"/>
    <property type="match status" value="1"/>
</dbReference>
<evidence type="ECO:0000256" key="6">
    <source>
        <dbReference type="ARBA" id="ARBA00023136"/>
    </source>
</evidence>
<keyword evidence="5 10" id="KW-1133">Transmembrane helix</keyword>
<dbReference type="GO" id="GO:0004888">
    <property type="term" value="F:transmembrane signaling receptor activity"/>
    <property type="evidence" value="ECO:0007669"/>
    <property type="project" value="InterPro"/>
</dbReference>
<dbReference type="PROSITE" id="PS50111">
    <property type="entry name" value="CHEMOTAXIS_TRANSDUC_2"/>
    <property type="match status" value="1"/>
</dbReference>
<evidence type="ECO:0000256" key="10">
    <source>
        <dbReference type="SAM" id="Phobius"/>
    </source>
</evidence>
<keyword evidence="3" id="KW-0145">Chemotaxis</keyword>
<dbReference type="Gene3D" id="6.10.340.10">
    <property type="match status" value="1"/>
</dbReference>
<dbReference type="RefSeq" id="WP_208925260.1">
    <property type="nucleotide sequence ID" value="NZ_JAYFNZ010000025.1"/>
</dbReference>
<dbReference type="GO" id="GO:0007165">
    <property type="term" value="P:signal transduction"/>
    <property type="evidence" value="ECO:0007669"/>
    <property type="project" value="UniProtKB-KW"/>
</dbReference>
<name>A0A098AWP8_DESHA</name>
<accession>A0A098AWP8</accession>
<dbReference type="Gene3D" id="1.10.287.950">
    <property type="entry name" value="Methyl-accepting chemotaxis protein"/>
    <property type="match status" value="1"/>
</dbReference>
<keyword evidence="2" id="KW-1003">Cell membrane</keyword>
<dbReference type="PRINTS" id="PR00260">
    <property type="entry name" value="CHEMTRNSDUCR"/>
</dbReference>
<dbReference type="PROSITE" id="PS50885">
    <property type="entry name" value="HAMP"/>
    <property type="match status" value="1"/>
</dbReference>
<organism evidence="13">
    <name type="scientific">Desulfitobacterium hafniense</name>
    <name type="common">Desulfitobacterium frappieri</name>
    <dbReference type="NCBI Taxonomy" id="49338"/>
    <lineage>
        <taxon>Bacteria</taxon>
        <taxon>Bacillati</taxon>
        <taxon>Bacillota</taxon>
        <taxon>Clostridia</taxon>
        <taxon>Eubacteriales</taxon>
        <taxon>Desulfitobacteriaceae</taxon>
        <taxon>Desulfitobacterium</taxon>
    </lineage>
</organism>
<dbReference type="GO" id="GO:0005886">
    <property type="term" value="C:plasma membrane"/>
    <property type="evidence" value="ECO:0007669"/>
    <property type="project" value="UniProtKB-SubCell"/>
</dbReference>
<feature type="domain" description="Methyl-accepting transducer" evidence="11">
    <location>
        <begin position="378"/>
        <end position="614"/>
    </location>
</feature>
<dbReference type="InterPro" id="IPR004090">
    <property type="entry name" value="Chemotax_Me-accpt_rcpt"/>
</dbReference>
<dbReference type="PANTHER" id="PTHR32089">
    <property type="entry name" value="METHYL-ACCEPTING CHEMOTAXIS PROTEIN MCPB"/>
    <property type="match status" value="1"/>
</dbReference>
<evidence type="ECO:0000256" key="3">
    <source>
        <dbReference type="ARBA" id="ARBA00022500"/>
    </source>
</evidence>
<feature type="domain" description="HAMP" evidence="12">
    <location>
        <begin position="306"/>
        <end position="359"/>
    </location>
</feature>
<keyword evidence="6 10" id="KW-0472">Membrane</keyword>
<dbReference type="CDD" id="cd11386">
    <property type="entry name" value="MCP_signal"/>
    <property type="match status" value="1"/>
</dbReference>
<proteinExistence type="inferred from homology"/>
<comment type="subcellular location">
    <subcellularLocation>
        <location evidence="1">Cell membrane</location>
        <topology evidence="1">Multi-pass membrane protein</topology>
    </subcellularLocation>
</comment>
<evidence type="ECO:0000256" key="8">
    <source>
        <dbReference type="ARBA" id="ARBA00029447"/>
    </source>
</evidence>
<dbReference type="SUPFAM" id="SSF58104">
    <property type="entry name" value="Methyl-accepting chemotaxis protein (MCP) signaling domain"/>
    <property type="match status" value="1"/>
</dbReference>
<evidence type="ECO:0000256" key="5">
    <source>
        <dbReference type="ARBA" id="ARBA00022989"/>
    </source>
</evidence>